<accession>A0ABM1Y3X4</accession>
<dbReference type="Proteomes" id="UP000069940">
    <property type="component" value="Unassembled WGS sequence"/>
</dbReference>
<evidence type="ECO:0000256" key="1">
    <source>
        <dbReference type="ARBA" id="ARBA00010701"/>
    </source>
</evidence>
<dbReference type="PIRSF" id="PIRSF000862">
    <property type="entry name" value="Steryl_ester_lip"/>
    <property type="match status" value="1"/>
</dbReference>
<dbReference type="InterPro" id="IPR029058">
    <property type="entry name" value="AB_hydrolase_fold"/>
</dbReference>
<reference evidence="4" key="2">
    <citation type="submission" date="2025-05" db="UniProtKB">
        <authorList>
            <consortium name="EnsemblMetazoa"/>
        </authorList>
    </citation>
    <scope>IDENTIFICATION</scope>
    <source>
        <strain evidence="4">Foshan</strain>
    </source>
</reference>
<evidence type="ECO:0000313" key="5">
    <source>
        <dbReference type="Proteomes" id="UP000069940"/>
    </source>
</evidence>
<evidence type="ECO:0000313" key="4">
    <source>
        <dbReference type="EnsemblMetazoa" id="AALFPA23_005463.P6977"/>
    </source>
</evidence>
<comment type="similarity">
    <text evidence="1 2">Belongs to the AB hydrolase superfamily. Lipase family.</text>
</comment>
<name>A0ABM1Y3X4_AEDAL</name>
<sequence>MFWLHGIYSHILHISVSNFTHRTFVPPMLIVSLPTLLITSAVIRLSLAGTGQLITRMGLPVEKHRAVTSDGYVLTMFRIPANVSGAPVAFLQHGIIASSADWVILGPGKSLAHSLVTAGYDVWMGNVRGNVNSRKHISLDPAKPEFWDFSWHEIGLYDLPAMIDYVLKKTDQQSLHYVGHSQGTTAFFVMASLKPEYNSKILSMQALAPVAFMGQMKSPFIRAVAPISTQLEWTMRMLGVNEFLPSHKMMIAGGQKACEDSSALQEVCVNVIFLICGYDTAQLNRTLLPVIVQHTPAGASVKQLAHYAQGINSGRFRQFDHGVLGNVMNYGSATPPSYPLKKITAPVFLHYGDNDWLAAVPDVQLLHRQLGNTARLLRVPEKQWNHLDFIYATGAKSLLYNRVIDLMDRYGKTVSEKYTNGEE</sequence>
<dbReference type="Gene3D" id="3.40.50.1820">
    <property type="entry name" value="alpha/beta hydrolase"/>
    <property type="match status" value="1"/>
</dbReference>
<dbReference type="Pfam" id="PF04083">
    <property type="entry name" value="Abhydro_lipase"/>
    <property type="match status" value="1"/>
</dbReference>
<dbReference type="PANTHER" id="PTHR11005">
    <property type="entry name" value="LYSOSOMAL ACID LIPASE-RELATED"/>
    <property type="match status" value="1"/>
</dbReference>
<keyword evidence="5" id="KW-1185">Reference proteome</keyword>
<organism evidence="4 5">
    <name type="scientific">Aedes albopictus</name>
    <name type="common">Asian tiger mosquito</name>
    <name type="synonym">Stegomyia albopicta</name>
    <dbReference type="NCBI Taxonomy" id="7160"/>
    <lineage>
        <taxon>Eukaryota</taxon>
        <taxon>Metazoa</taxon>
        <taxon>Ecdysozoa</taxon>
        <taxon>Arthropoda</taxon>
        <taxon>Hexapoda</taxon>
        <taxon>Insecta</taxon>
        <taxon>Pterygota</taxon>
        <taxon>Neoptera</taxon>
        <taxon>Endopterygota</taxon>
        <taxon>Diptera</taxon>
        <taxon>Nematocera</taxon>
        <taxon>Culicoidea</taxon>
        <taxon>Culicidae</taxon>
        <taxon>Culicinae</taxon>
        <taxon>Aedini</taxon>
        <taxon>Aedes</taxon>
        <taxon>Stegomyia</taxon>
    </lineage>
</organism>
<proteinExistence type="inferred from homology"/>
<evidence type="ECO:0000256" key="2">
    <source>
        <dbReference type="PIRNR" id="PIRNR000862"/>
    </source>
</evidence>
<reference evidence="5" key="1">
    <citation type="journal article" date="2015" name="Proc. Natl. Acad. Sci. U.S.A.">
        <title>Genome sequence of the Asian Tiger mosquito, Aedes albopictus, reveals insights into its biology, genetics, and evolution.</title>
        <authorList>
            <person name="Chen X.G."/>
            <person name="Jiang X."/>
            <person name="Gu J."/>
            <person name="Xu M."/>
            <person name="Wu Y."/>
            <person name="Deng Y."/>
            <person name="Zhang C."/>
            <person name="Bonizzoni M."/>
            <person name="Dermauw W."/>
            <person name="Vontas J."/>
            <person name="Armbruster P."/>
            <person name="Huang X."/>
            <person name="Yang Y."/>
            <person name="Zhang H."/>
            <person name="He W."/>
            <person name="Peng H."/>
            <person name="Liu Y."/>
            <person name="Wu K."/>
            <person name="Chen J."/>
            <person name="Lirakis M."/>
            <person name="Topalis P."/>
            <person name="Van Leeuwen T."/>
            <person name="Hall A.B."/>
            <person name="Jiang X."/>
            <person name="Thorpe C."/>
            <person name="Mueller R.L."/>
            <person name="Sun C."/>
            <person name="Waterhouse R.M."/>
            <person name="Yan G."/>
            <person name="Tu Z.J."/>
            <person name="Fang X."/>
            <person name="James A.A."/>
        </authorList>
    </citation>
    <scope>NUCLEOTIDE SEQUENCE [LARGE SCALE GENOMIC DNA]</scope>
    <source>
        <strain evidence="5">Foshan</strain>
    </source>
</reference>
<evidence type="ECO:0000259" key="3">
    <source>
        <dbReference type="Pfam" id="PF04083"/>
    </source>
</evidence>
<dbReference type="GeneID" id="134287958"/>
<dbReference type="InterPro" id="IPR006693">
    <property type="entry name" value="AB_hydrolase_lipase"/>
</dbReference>
<dbReference type="InterPro" id="IPR025483">
    <property type="entry name" value="Lipase_euk"/>
</dbReference>
<dbReference type="SUPFAM" id="SSF53474">
    <property type="entry name" value="alpha/beta-Hydrolases"/>
    <property type="match status" value="1"/>
</dbReference>
<protein>
    <recommendedName>
        <fullName evidence="2">Lipase</fullName>
    </recommendedName>
</protein>
<keyword evidence="2" id="KW-0378">Hydrolase</keyword>
<keyword evidence="2" id="KW-0442">Lipid degradation</keyword>
<keyword evidence="2" id="KW-0443">Lipid metabolism</keyword>
<feature type="domain" description="Partial AB-hydrolase lipase" evidence="3">
    <location>
        <begin position="52"/>
        <end position="104"/>
    </location>
</feature>
<dbReference type="RefSeq" id="XP_062707284.1">
    <property type="nucleotide sequence ID" value="XM_062851300.1"/>
</dbReference>
<dbReference type="EnsemblMetazoa" id="AALFPA23_005463.R6977">
    <property type="protein sequence ID" value="AALFPA23_005463.P6977"/>
    <property type="gene ID" value="AALFPA23_005463"/>
</dbReference>